<accession>A0ACB7YRM9</accession>
<comment type="caution">
    <text evidence="1">The sequence shown here is derived from an EMBL/GenBank/DDBJ whole genome shotgun (WGS) entry which is preliminary data.</text>
</comment>
<keyword evidence="2" id="KW-1185">Reference proteome</keyword>
<protein>
    <submittedName>
        <fullName evidence="1">Uncharacterized protein</fullName>
    </submittedName>
</protein>
<organism evidence="1 2">
    <name type="scientific">Vaccinium darrowii</name>
    <dbReference type="NCBI Taxonomy" id="229202"/>
    <lineage>
        <taxon>Eukaryota</taxon>
        <taxon>Viridiplantae</taxon>
        <taxon>Streptophyta</taxon>
        <taxon>Embryophyta</taxon>
        <taxon>Tracheophyta</taxon>
        <taxon>Spermatophyta</taxon>
        <taxon>Magnoliopsida</taxon>
        <taxon>eudicotyledons</taxon>
        <taxon>Gunneridae</taxon>
        <taxon>Pentapetalae</taxon>
        <taxon>asterids</taxon>
        <taxon>Ericales</taxon>
        <taxon>Ericaceae</taxon>
        <taxon>Vaccinioideae</taxon>
        <taxon>Vaccinieae</taxon>
        <taxon>Vaccinium</taxon>
    </lineage>
</organism>
<gene>
    <name evidence="1" type="ORF">Vadar_032668</name>
</gene>
<evidence type="ECO:0000313" key="2">
    <source>
        <dbReference type="Proteomes" id="UP000828048"/>
    </source>
</evidence>
<dbReference type="Proteomes" id="UP000828048">
    <property type="component" value="Chromosome 11"/>
</dbReference>
<name>A0ACB7YRM9_9ERIC</name>
<proteinExistence type="predicted"/>
<sequence>MDSQERGRTKNRSLCPSLSSLETALHHPRSESGREELRKEARKIESNLNVKLSSYAKLSTRFSQGGYVDGGSPSAGSSRSWKSMEMEIQSLIEKLVDINDAMSRCAASATPTSSVALTPRRNRTDASKS</sequence>
<reference evidence="1 2" key="1">
    <citation type="journal article" date="2021" name="Hortic Res">
        <title>High-quality reference genome and annotation aids understanding of berry development for evergreen blueberry (Vaccinium darrowii).</title>
        <authorList>
            <person name="Yu J."/>
            <person name="Hulse-Kemp A.M."/>
            <person name="Babiker E."/>
            <person name="Staton M."/>
        </authorList>
    </citation>
    <scope>NUCLEOTIDE SEQUENCE [LARGE SCALE GENOMIC DNA]</scope>
    <source>
        <strain evidence="2">cv. NJ 8807/NJ 8810</strain>
        <tissue evidence="1">Young leaf</tissue>
    </source>
</reference>
<evidence type="ECO:0000313" key="1">
    <source>
        <dbReference type="EMBL" id="KAH7856097.1"/>
    </source>
</evidence>
<dbReference type="EMBL" id="CM037161">
    <property type="protein sequence ID" value="KAH7856097.1"/>
    <property type="molecule type" value="Genomic_DNA"/>
</dbReference>